<reference evidence="3 4" key="1">
    <citation type="journal article" date="2015" name="Proc. Natl. Acad. Sci. U.S.A.">
        <title>Expanded metabolic versatility of ubiquitous nitrite-oxidizing bacteria from the genus Nitrospira.</title>
        <authorList>
            <person name="Koch H."/>
            <person name="Lucker S."/>
            <person name="Albertsen M."/>
            <person name="Kitzinger K."/>
            <person name="Herbold C."/>
            <person name="Spieck E."/>
            <person name="Nielsen P.H."/>
            <person name="Wagner M."/>
            <person name="Daims H."/>
        </authorList>
    </citation>
    <scope>NUCLEOTIDE SEQUENCE [LARGE SCALE GENOMIC DNA]</scope>
    <source>
        <strain evidence="3 4">NSP M-1</strain>
    </source>
</reference>
<gene>
    <name evidence="3" type="ORF">NITMOv2_3218</name>
</gene>
<dbReference type="Pfam" id="PF02604">
    <property type="entry name" value="PhdYeFM_antitox"/>
    <property type="match status" value="1"/>
</dbReference>
<dbReference type="KEGG" id="nmv:NITMOv2_3218"/>
<evidence type="ECO:0000256" key="2">
    <source>
        <dbReference type="RuleBase" id="RU362080"/>
    </source>
</evidence>
<dbReference type="Gene3D" id="3.40.1620.10">
    <property type="entry name" value="YefM-like domain"/>
    <property type="match status" value="1"/>
</dbReference>
<dbReference type="InterPro" id="IPR036165">
    <property type="entry name" value="YefM-like_sf"/>
</dbReference>
<accession>A0A0K2GF78</accession>
<dbReference type="NCBIfam" id="TIGR01552">
    <property type="entry name" value="phd_fam"/>
    <property type="match status" value="1"/>
</dbReference>
<name>A0A0K2GF78_NITMO</name>
<comment type="function">
    <text evidence="2">Antitoxin component of a type II toxin-antitoxin (TA) system.</text>
</comment>
<dbReference type="InterPro" id="IPR006442">
    <property type="entry name" value="Antitoxin_Phd/YefM"/>
</dbReference>
<dbReference type="AlphaFoldDB" id="A0A0K2GF78"/>
<evidence type="ECO:0000313" key="3">
    <source>
        <dbReference type="EMBL" id="ALA59615.1"/>
    </source>
</evidence>
<dbReference type="EMBL" id="CP011801">
    <property type="protein sequence ID" value="ALA59615.1"/>
    <property type="molecule type" value="Genomic_DNA"/>
</dbReference>
<sequence length="89" mass="10177">MRKQTVRMKDSKIGAFEAKTHLADLLRQVEQGRSFEICRRGRPIARLVPPAPDEESASPEAVREAFRKIRQRISGPVNIRALIEAGRRR</sequence>
<dbReference type="STRING" id="42253.NITMOv2_3218"/>
<comment type="similarity">
    <text evidence="1 2">Belongs to the phD/YefM antitoxin family.</text>
</comment>
<evidence type="ECO:0000256" key="1">
    <source>
        <dbReference type="ARBA" id="ARBA00009981"/>
    </source>
</evidence>
<dbReference type="SUPFAM" id="SSF143120">
    <property type="entry name" value="YefM-like"/>
    <property type="match status" value="1"/>
</dbReference>
<protein>
    <recommendedName>
        <fullName evidence="2">Antitoxin</fullName>
    </recommendedName>
</protein>
<keyword evidence="4" id="KW-1185">Reference proteome</keyword>
<dbReference type="PATRIC" id="fig|42253.5.peg.3173"/>
<organism evidence="3 4">
    <name type="scientific">Nitrospira moscoviensis</name>
    <dbReference type="NCBI Taxonomy" id="42253"/>
    <lineage>
        <taxon>Bacteria</taxon>
        <taxon>Pseudomonadati</taxon>
        <taxon>Nitrospirota</taxon>
        <taxon>Nitrospiria</taxon>
        <taxon>Nitrospirales</taxon>
        <taxon>Nitrospiraceae</taxon>
        <taxon>Nitrospira</taxon>
    </lineage>
</organism>
<dbReference type="Proteomes" id="UP000069205">
    <property type="component" value="Chromosome"/>
</dbReference>
<proteinExistence type="inferred from homology"/>
<evidence type="ECO:0000313" key="4">
    <source>
        <dbReference type="Proteomes" id="UP000069205"/>
    </source>
</evidence>